<gene>
    <name evidence="14" type="ORF">SAMN02745168_1080</name>
</gene>
<comment type="subcellular location">
    <subcellularLocation>
        <location evidence="2">Cell membrane</location>
        <topology evidence="2">Multi-pass membrane protein</topology>
    </subcellularLocation>
</comment>
<keyword evidence="5" id="KW-0813">Transport</keyword>
<dbReference type="Pfam" id="PF01554">
    <property type="entry name" value="MatE"/>
    <property type="match status" value="2"/>
</dbReference>
<feature type="transmembrane region" description="Helical" evidence="13">
    <location>
        <begin position="396"/>
        <end position="414"/>
    </location>
</feature>
<dbReference type="GO" id="GO:0042910">
    <property type="term" value="F:xenobiotic transmembrane transporter activity"/>
    <property type="evidence" value="ECO:0007669"/>
    <property type="project" value="InterPro"/>
</dbReference>
<keyword evidence="8 13" id="KW-0812">Transmembrane</keyword>
<dbReference type="NCBIfam" id="TIGR00797">
    <property type="entry name" value="matE"/>
    <property type="match status" value="1"/>
</dbReference>
<keyword evidence="9 13" id="KW-1133">Transmembrane helix</keyword>
<dbReference type="InterPro" id="IPR002528">
    <property type="entry name" value="MATE_fam"/>
</dbReference>
<keyword evidence="6" id="KW-0050">Antiport</keyword>
<accession>A0A1W1ZHW2</accession>
<dbReference type="EMBL" id="FWXW01000002">
    <property type="protein sequence ID" value="SMC47661.1"/>
    <property type="molecule type" value="Genomic_DNA"/>
</dbReference>
<evidence type="ECO:0000256" key="8">
    <source>
        <dbReference type="ARBA" id="ARBA00022692"/>
    </source>
</evidence>
<organism evidence="14 15">
    <name type="scientific">Papillibacter cinnamivorans DSM 12816</name>
    <dbReference type="NCBI Taxonomy" id="1122930"/>
    <lineage>
        <taxon>Bacteria</taxon>
        <taxon>Bacillati</taxon>
        <taxon>Bacillota</taxon>
        <taxon>Clostridia</taxon>
        <taxon>Eubacteriales</taxon>
        <taxon>Oscillospiraceae</taxon>
        <taxon>Papillibacter</taxon>
    </lineage>
</organism>
<name>A0A1W1ZHW2_9FIRM</name>
<comment type="similarity">
    <text evidence="3">Belongs to the multi antimicrobial extrusion (MATE) (TC 2.A.66.1) family.</text>
</comment>
<keyword evidence="11 13" id="KW-0472">Membrane</keyword>
<feature type="transmembrane region" description="Helical" evidence="13">
    <location>
        <begin position="325"/>
        <end position="348"/>
    </location>
</feature>
<feature type="transmembrane region" description="Helical" evidence="13">
    <location>
        <begin position="176"/>
        <end position="198"/>
    </location>
</feature>
<feature type="transmembrane region" description="Helical" evidence="13">
    <location>
        <begin position="109"/>
        <end position="129"/>
    </location>
</feature>
<dbReference type="Proteomes" id="UP000192790">
    <property type="component" value="Unassembled WGS sequence"/>
</dbReference>
<keyword evidence="10" id="KW-0406">Ion transport</keyword>
<feature type="transmembrane region" description="Helical" evidence="13">
    <location>
        <begin position="245"/>
        <end position="268"/>
    </location>
</feature>
<dbReference type="PANTHER" id="PTHR43298:SF2">
    <property type="entry name" value="FMN_FAD EXPORTER YEEO-RELATED"/>
    <property type="match status" value="1"/>
</dbReference>
<evidence type="ECO:0000256" key="2">
    <source>
        <dbReference type="ARBA" id="ARBA00004651"/>
    </source>
</evidence>
<reference evidence="14 15" key="1">
    <citation type="submission" date="2017-04" db="EMBL/GenBank/DDBJ databases">
        <authorList>
            <person name="Afonso C.L."/>
            <person name="Miller P.J."/>
            <person name="Scott M.A."/>
            <person name="Spackman E."/>
            <person name="Goraichik I."/>
            <person name="Dimitrov K.M."/>
            <person name="Suarez D.L."/>
            <person name="Swayne D.E."/>
        </authorList>
    </citation>
    <scope>NUCLEOTIDE SEQUENCE [LARGE SCALE GENOMIC DNA]</scope>
    <source>
        <strain evidence="14 15">DSM 12816</strain>
    </source>
</reference>
<evidence type="ECO:0000256" key="11">
    <source>
        <dbReference type="ARBA" id="ARBA00023136"/>
    </source>
</evidence>
<dbReference type="AlphaFoldDB" id="A0A1W1ZHW2"/>
<dbReference type="GO" id="GO:0015297">
    <property type="term" value="F:antiporter activity"/>
    <property type="evidence" value="ECO:0007669"/>
    <property type="project" value="UniProtKB-KW"/>
</dbReference>
<evidence type="ECO:0000256" key="9">
    <source>
        <dbReference type="ARBA" id="ARBA00022989"/>
    </source>
</evidence>
<dbReference type="PIRSF" id="PIRSF006603">
    <property type="entry name" value="DinF"/>
    <property type="match status" value="1"/>
</dbReference>
<evidence type="ECO:0000256" key="7">
    <source>
        <dbReference type="ARBA" id="ARBA00022475"/>
    </source>
</evidence>
<evidence type="ECO:0000256" key="4">
    <source>
        <dbReference type="ARBA" id="ARBA00020268"/>
    </source>
</evidence>
<dbReference type="STRING" id="1122930.SAMN02745168_1080"/>
<evidence type="ECO:0000256" key="3">
    <source>
        <dbReference type="ARBA" id="ARBA00010199"/>
    </source>
</evidence>
<evidence type="ECO:0000256" key="12">
    <source>
        <dbReference type="ARBA" id="ARBA00031636"/>
    </source>
</evidence>
<evidence type="ECO:0000256" key="1">
    <source>
        <dbReference type="ARBA" id="ARBA00003408"/>
    </source>
</evidence>
<feature type="transmembrane region" description="Helical" evidence="13">
    <location>
        <begin position="368"/>
        <end position="389"/>
    </location>
</feature>
<keyword evidence="15" id="KW-1185">Reference proteome</keyword>
<evidence type="ECO:0000256" key="10">
    <source>
        <dbReference type="ARBA" id="ARBA00023065"/>
    </source>
</evidence>
<dbReference type="InterPro" id="IPR050222">
    <property type="entry name" value="MATE_MdtK"/>
</dbReference>
<feature type="transmembrane region" description="Helical" evidence="13">
    <location>
        <begin position="288"/>
        <end position="313"/>
    </location>
</feature>
<feature type="transmembrane region" description="Helical" evidence="13">
    <location>
        <begin position="141"/>
        <end position="164"/>
    </location>
</feature>
<evidence type="ECO:0000256" key="5">
    <source>
        <dbReference type="ARBA" id="ARBA00022448"/>
    </source>
</evidence>
<dbReference type="RefSeq" id="WP_084233714.1">
    <property type="nucleotide sequence ID" value="NZ_FWXW01000002.1"/>
</dbReference>
<proteinExistence type="inferred from homology"/>
<protein>
    <recommendedName>
        <fullName evidence="4">Probable multidrug resistance protein NorM</fullName>
    </recommendedName>
    <alternativeName>
        <fullName evidence="12">Multidrug-efflux transporter</fullName>
    </alternativeName>
</protein>
<feature type="transmembrane region" description="Helical" evidence="13">
    <location>
        <begin position="204"/>
        <end position="224"/>
    </location>
</feature>
<evidence type="ECO:0000256" key="6">
    <source>
        <dbReference type="ARBA" id="ARBA00022449"/>
    </source>
</evidence>
<dbReference type="OrthoDB" id="363017at2"/>
<comment type="function">
    <text evidence="1">Multidrug efflux pump.</text>
</comment>
<feature type="transmembrane region" description="Helical" evidence="13">
    <location>
        <begin position="69"/>
        <end position="88"/>
    </location>
</feature>
<sequence>MKYQLLHQSTEERMELILRGSISKTVLLLAFPTLMMSLVQSLLPLTDGLYINNYSGSISASAVTYGEPVINLVIGIAQGLGVAAMALIGQTNGRGEYENARRMAVQITAFTMLLSFIAVPLLIGAAFPISWHVTQEISAGVFRYLALYSAVLPFAFFQTAFNAIRNAMGHPEDTFIPALLLLAFKTLFNYVFIAWLGLDIFGCVLASWISELLISLWMFYVLFLKKGPERLRLKGFRFERELTAVLVRLGIPTMLSNLTMSLGIFLINNDVQKYGAVVLNGAGIASNITGVCFIVPAAFGAAVTTMVSMNIGAGQPEKAKHACTAASGMSIVTSFIMIAFLMSLGNVLTGCFTRNPEVLAVAVPALHTYAFSIIGFAVCQVQLGAFVGMGRTRMPLLIGFLRIWLIRMIFIWFTEPTLGVYAVFWGNLFSNSVAAVLTTAMVLRTRWRSVI</sequence>
<dbReference type="PANTHER" id="PTHR43298">
    <property type="entry name" value="MULTIDRUG RESISTANCE PROTEIN NORM-RELATED"/>
    <property type="match status" value="1"/>
</dbReference>
<evidence type="ECO:0000313" key="14">
    <source>
        <dbReference type="EMBL" id="SMC47661.1"/>
    </source>
</evidence>
<keyword evidence="7" id="KW-1003">Cell membrane</keyword>
<dbReference type="CDD" id="cd13138">
    <property type="entry name" value="MATE_yoeA_like"/>
    <property type="match status" value="1"/>
</dbReference>
<evidence type="ECO:0000256" key="13">
    <source>
        <dbReference type="SAM" id="Phobius"/>
    </source>
</evidence>
<dbReference type="GO" id="GO:0006811">
    <property type="term" value="P:monoatomic ion transport"/>
    <property type="evidence" value="ECO:0007669"/>
    <property type="project" value="UniProtKB-KW"/>
</dbReference>
<feature type="transmembrane region" description="Helical" evidence="13">
    <location>
        <begin position="420"/>
        <end position="443"/>
    </location>
</feature>
<dbReference type="GO" id="GO:0005886">
    <property type="term" value="C:plasma membrane"/>
    <property type="evidence" value="ECO:0007669"/>
    <property type="project" value="UniProtKB-SubCell"/>
</dbReference>
<evidence type="ECO:0000313" key="15">
    <source>
        <dbReference type="Proteomes" id="UP000192790"/>
    </source>
</evidence>
<dbReference type="InterPro" id="IPR048279">
    <property type="entry name" value="MdtK-like"/>
</dbReference>
<feature type="transmembrane region" description="Helical" evidence="13">
    <location>
        <begin position="21"/>
        <end position="43"/>
    </location>
</feature>